<keyword evidence="5" id="KW-0812">Transmembrane</keyword>
<keyword evidence="2" id="KW-0808">Transferase</keyword>
<dbReference type="InterPro" id="IPR002935">
    <property type="entry name" value="SAM_O-MeTrfase"/>
</dbReference>
<dbReference type="InterPro" id="IPR050362">
    <property type="entry name" value="Cation-dep_OMT"/>
</dbReference>
<comment type="caution">
    <text evidence="6">The sequence shown here is derived from an EMBL/GenBank/DDBJ whole genome shotgun (WGS) entry which is preliminary data.</text>
</comment>
<keyword evidence="5" id="KW-0472">Membrane</keyword>
<evidence type="ECO:0000256" key="5">
    <source>
        <dbReference type="SAM" id="Phobius"/>
    </source>
</evidence>
<dbReference type="SUPFAM" id="SSF53335">
    <property type="entry name" value="S-adenosyl-L-methionine-dependent methyltransferases"/>
    <property type="match status" value="1"/>
</dbReference>
<reference evidence="6" key="1">
    <citation type="submission" date="2023-05" db="EMBL/GenBank/DDBJ databases">
        <authorList>
            <person name="Stuckert A."/>
        </authorList>
    </citation>
    <scope>NUCLEOTIDE SEQUENCE</scope>
</reference>
<evidence type="ECO:0000313" key="7">
    <source>
        <dbReference type="Proteomes" id="UP001162483"/>
    </source>
</evidence>
<name>A0ABN9CE23_9NEOB</name>
<dbReference type="Gene3D" id="3.40.50.150">
    <property type="entry name" value="Vaccinia Virus protein VP39"/>
    <property type="match status" value="1"/>
</dbReference>
<dbReference type="InterPro" id="IPR029063">
    <property type="entry name" value="SAM-dependent_MTases_sf"/>
</dbReference>
<accession>A0ABN9CE23</accession>
<evidence type="ECO:0000256" key="1">
    <source>
        <dbReference type="ARBA" id="ARBA00022603"/>
    </source>
</evidence>
<dbReference type="PANTHER" id="PTHR10509">
    <property type="entry name" value="O-METHYLTRANSFERASE-RELATED"/>
    <property type="match status" value="1"/>
</dbReference>
<evidence type="ECO:0000256" key="4">
    <source>
        <dbReference type="ARBA" id="ARBA00023453"/>
    </source>
</evidence>
<sequence length="258" mass="28727">MVLSADTRQAAVAGIAVLGATFVAGVYIGKKYFMYRRKKSQKMFDGQDDPRRAYLLRLSLREHPSAKKLRQHLSRITPQDISSDAIQLLANLAKIIKSKKILDMGWSYGYNPLILALVLPSDGKVVANVRDTEDVRSAKEYWTEAGVDSKIDVKLQPEEQTLDDLFSTGQAGTFDLISMNMAHQQNCRKCYEKCLRLLRSGGILAIDGVLCSGAVLRMSPKDESVQGMNQLNEAILRDARIFLSILPLADGLMLCFKL</sequence>
<feature type="transmembrane region" description="Helical" evidence="5">
    <location>
        <begin position="12"/>
        <end position="33"/>
    </location>
</feature>
<protein>
    <submittedName>
        <fullName evidence="6">Uncharacterized protein</fullName>
    </submittedName>
</protein>
<dbReference type="EMBL" id="CATNWA010009646">
    <property type="protein sequence ID" value="CAI9558356.1"/>
    <property type="molecule type" value="Genomic_DNA"/>
</dbReference>
<keyword evidence="3" id="KW-0949">S-adenosyl-L-methionine</keyword>
<organism evidence="6 7">
    <name type="scientific">Staurois parvus</name>
    <dbReference type="NCBI Taxonomy" id="386267"/>
    <lineage>
        <taxon>Eukaryota</taxon>
        <taxon>Metazoa</taxon>
        <taxon>Chordata</taxon>
        <taxon>Craniata</taxon>
        <taxon>Vertebrata</taxon>
        <taxon>Euteleostomi</taxon>
        <taxon>Amphibia</taxon>
        <taxon>Batrachia</taxon>
        <taxon>Anura</taxon>
        <taxon>Neobatrachia</taxon>
        <taxon>Ranoidea</taxon>
        <taxon>Ranidae</taxon>
        <taxon>Staurois</taxon>
    </lineage>
</organism>
<dbReference type="PROSITE" id="PS51682">
    <property type="entry name" value="SAM_OMT_I"/>
    <property type="match status" value="1"/>
</dbReference>
<proteinExistence type="inferred from homology"/>
<dbReference type="PANTHER" id="PTHR10509:SF93">
    <property type="entry name" value="CATECHOL O-METHYLTRANSFERASE DOMAIN-CONTAINING PROTEIN 1"/>
    <property type="match status" value="1"/>
</dbReference>
<gene>
    <name evidence="6" type="ORF">SPARVUS_LOCUS4874733</name>
</gene>
<dbReference type="Proteomes" id="UP001162483">
    <property type="component" value="Unassembled WGS sequence"/>
</dbReference>
<keyword evidence="1" id="KW-0489">Methyltransferase</keyword>
<evidence type="ECO:0000313" key="6">
    <source>
        <dbReference type="EMBL" id="CAI9558356.1"/>
    </source>
</evidence>
<evidence type="ECO:0000256" key="2">
    <source>
        <dbReference type="ARBA" id="ARBA00022679"/>
    </source>
</evidence>
<keyword evidence="7" id="KW-1185">Reference proteome</keyword>
<evidence type="ECO:0000256" key="3">
    <source>
        <dbReference type="ARBA" id="ARBA00022691"/>
    </source>
</evidence>
<dbReference type="Pfam" id="PF01596">
    <property type="entry name" value="Methyltransf_3"/>
    <property type="match status" value="1"/>
</dbReference>
<keyword evidence="5" id="KW-1133">Transmembrane helix</keyword>
<comment type="similarity">
    <text evidence="4">Belongs to the class I-like SAM-binding methyltransferase superfamily. Cation-dependent O-methyltransferase family.</text>
</comment>